<evidence type="ECO:0000313" key="2">
    <source>
        <dbReference type="EMBL" id="RCI02119.1"/>
    </source>
</evidence>
<dbReference type="Pfam" id="PF04979">
    <property type="entry name" value="IPP-2"/>
    <property type="match status" value="1"/>
</dbReference>
<sequence>MSSEPCQKSILQKDHAQEQKPHKIKWDENKLKQNEKQQREQVFMKVDEPKTPFVRYDTNLDKVLNPEELPGDLLGATEEPEEFSLDDSVTQKPVNVGFAEPEEWKKIDQQEKEEKGNSTRQIF</sequence>
<evidence type="ECO:0000256" key="1">
    <source>
        <dbReference type="SAM" id="MobiDB-lite"/>
    </source>
</evidence>
<dbReference type="AlphaFoldDB" id="A0A367KIY1"/>
<dbReference type="GO" id="GO:0009966">
    <property type="term" value="P:regulation of signal transduction"/>
    <property type="evidence" value="ECO:0007669"/>
    <property type="project" value="InterPro"/>
</dbReference>
<organism evidence="2 3">
    <name type="scientific">Rhizopus stolonifer</name>
    <name type="common">Rhizopus nigricans</name>
    <dbReference type="NCBI Taxonomy" id="4846"/>
    <lineage>
        <taxon>Eukaryota</taxon>
        <taxon>Fungi</taxon>
        <taxon>Fungi incertae sedis</taxon>
        <taxon>Mucoromycota</taxon>
        <taxon>Mucoromycotina</taxon>
        <taxon>Mucoromycetes</taxon>
        <taxon>Mucorales</taxon>
        <taxon>Mucorineae</taxon>
        <taxon>Rhizopodaceae</taxon>
        <taxon>Rhizopus</taxon>
    </lineage>
</organism>
<gene>
    <name evidence="2" type="ORF">CU098_008296</name>
</gene>
<proteinExistence type="predicted"/>
<dbReference type="EMBL" id="PJQM01001522">
    <property type="protein sequence ID" value="RCI02119.1"/>
    <property type="molecule type" value="Genomic_DNA"/>
</dbReference>
<reference evidence="2 3" key="1">
    <citation type="journal article" date="2018" name="G3 (Bethesda)">
        <title>Phylogenetic and Phylogenomic Definition of Rhizopus Species.</title>
        <authorList>
            <person name="Gryganskyi A.P."/>
            <person name="Golan J."/>
            <person name="Dolatabadi S."/>
            <person name="Mondo S."/>
            <person name="Robb S."/>
            <person name="Idnurm A."/>
            <person name="Muszewska A."/>
            <person name="Steczkiewicz K."/>
            <person name="Masonjones S."/>
            <person name="Liao H.L."/>
            <person name="Gajdeczka M.T."/>
            <person name="Anike F."/>
            <person name="Vuek A."/>
            <person name="Anishchenko I.M."/>
            <person name="Voigt K."/>
            <person name="de Hoog G.S."/>
            <person name="Smith M.E."/>
            <person name="Heitman J."/>
            <person name="Vilgalys R."/>
            <person name="Stajich J.E."/>
        </authorList>
    </citation>
    <scope>NUCLEOTIDE SEQUENCE [LARGE SCALE GENOMIC DNA]</scope>
    <source>
        <strain evidence="2 3">LSU 92-RS-03</strain>
    </source>
</reference>
<keyword evidence="3" id="KW-1185">Reference proteome</keyword>
<dbReference type="GO" id="GO:0004864">
    <property type="term" value="F:protein phosphatase inhibitor activity"/>
    <property type="evidence" value="ECO:0007669"/>
    <property type="project" value="InterPro"/>
</dbReference>
<evidence type="ECO:0000313" key="3">
    <source>
        <dbReference type="Proteomes" id="UP000253551"/>
    </source>
</evidence>
<feature type="compositionally biased region" description="Basic and acidic residues" evidence="1">
    <location>
        <begin position="11"/>
        <end position="36"/>
    </location>
</feature>
<feature type="compositionally biased region" description="Polar residues" evidence="1">
    <location>
        <begin position="1"/>
        <end position="10"/>
    </location>
</feature>
<accession>A0A367KIY1</accession>
<feature type="region of interest" description="Disordered" evidence="1">
    <location>
        <begin position="1"/>
        <end position="36"/>
    </location>
</feature>
<comment type="caution">
    <text evidence="2">The sequence shown here is derived from an EMBL/GenBank/DDBJ whole genome shotgun (WGS) entry which is preliminary data.</text>
</comment>
<dbReference type="STRING" id="4846.A0A367KIY1"/>
<protein>
    <submittedName>
        <fullName evidence="2">Uncharacterized protein</fullName>
    </submittedName>
</protein>
<dbReference type="OrthoDB" id="2260452at2759"/>
<name>A0A367KIY1_RHIST</name>
<dbReference type="Proteomes" id="UP000253551">
    <property type="component" value="Unassembled WGS sequence"/>
</dbReference>
<dbReference type="InterPro" id="IPR007062">
    <property type="entry name" value="PPI-2"/>
</dbReference>